<dbReference type="SUPFAM" id="SSF46785">
    <property type="entry name" value="Winged helix' DNA-binding domain"/>
    <property type="match status" value="1"/>
</dbReference>
<proteinExistence type="predicted"/>
<dbReference type="PANTHER" id="PTHR38600:SF2">
    <property type="entry name" value="SLL0088 PROTEIN"/>
    <property type="match status" value="1"/>
</dbReference>
<dbReference type="InterPro" id="IPR036388">
    <property type="entry name" value="WH-like_DNA-bd_sf"/>
</dbReference>
<protein>
    <submittedName>
        <fullName evidence="1">Transcriptional regulator</fullName>
    </submittedName>
</protein>
<dbReference type="Gene3D" id="1.10.10.10">
    <property type="entry name" value="Winged helix-like DNA-binding domain superfamily/Winged helix DNA-binding domain"/>
    <property type="match status" value="1"/>
</dbReference>
<accession>A0ABY9RKX6</accession>
<sequence>MKSADRILFTLKTRGPLTAQALGEMLELSSMGARRHLEQWLELGLVEYYEQAEKQGRPNRYWQLSEAGHARFPDRHNELTLQLINSVRELFGEQGLNKLIANREQQSLALYQDKLSGYKSLRAKAKALAQLRNEEGYMAELSTHDEGGFLLIENHCPICAAATACQNFCRSELKVFQKALGDEVIVQRQEHLLSEGRRCVYWIKPN</sequence>
<name>A0ABY9RKX6_9BURK</name>
<gene>
    <name evidence="1" type="ORF">RF679_01710</name>
</gene>
<evidence type="ECO:0000313" key="2">
    <source>
        <dbReference type="Proteomes" id="UP001181355"/>
    </source>
</evidence>
<dbReference type="PANTHER" id="PTHR38600">
    <property type="entry name" value="TRANSCRIPTIONAL REGULATORY PROTEIN"/>
    <property type="match status" value="1"/>
</dbReference>
<evidence type="ECO:0000313" key="1">
    <source>
        <dbReference type="EMBL" id="WMW81012.1"/>
    </source>
</evidence>
<dbReference type="Proteomes" id="UP001181355">
    <property type="component" value="Chromosome"/>
</dbReference>
<dbReference type="EMBL" id="CP133720">
    <property type="protein sequence ID" value="WMW81012.1"/>
    <property type="molecule type" value="Genomic_DNA"/>
</dbReference>
<reference evidence="1" key="1">
    <citation type="submission" date="2023-09" db="EMBL/GenBank/DDBJ databases">
        <title>Undibacterium sp. 20NA77.5 isolated from freshwater.</title>
        <authorList>
            <person name="Le V."/>
            <person name="Ko S.-R."/>
            <person name="Ahn C.-Y."/>
            <person name="Oh H.-M."/>
        </authorList>
    </citation>
    <scope>NUCLEOTIDE SEQUENCE</scope>
    <source>
        <strain evidence="1">20NA77.5</strain>
    </source>
</reference>
<dbReference type="RefSeq" id="WP_309482502.1">
    <property type="nucleotide sequence ID" value="NZ_CP133720.1"/>
</dbReference>
<organism evidence="1 2">
    <name type="scientific">Undibacterium cyanobacteriorum</name>
    <dbReference type="NCBI Taxonomy" id="3073561"/>
    <lineage>
        <taxon>Bacteria</taxon>
        <taxon>Pseudomonadati</taxon>
        <taxon>Pseudomonadota</taxon>
        <taxon>Betaproteobacteria</taxon>
        <taxon>Burkholderiales</taxon>
        <taxon>Oxalobacteraceae</taxon>
        <taxon>Undibacterium</taxon>
    </lineage>
</organism>
<dbReference type="InterPro" id="IPR036390">
    <property type="entry name" value="WH_DNA-bd_sf"/>
</dbReference>
<keyword evidence="2" id="KW-1185">Reference proteome</keyword>